<organism evidence="2 3">
    <name type="scientific">Parasutterella muris</name>
    <dbReference type="NCBI Taxonomy" id="2565572"/>
    <lineage>
        <taxon>Bacteria</taxon>
        <taxon>Pseudomonadati</taxon>
        <taxon>Pseudomonadota</taxon>
        <taxon>Betaproteobacteria</taxon>
        <taxon>Burkholderiales</taxon>
        <taxon>Sutterellaceae</taxon>
        <taxon>Parasutterella</taxon>
    </lineage>
</organism>
<evidence type="ECO:0000313" key="2">
    <source>
        <dbReference type="EMBL" id="MVX57232.1"/>
    </source>
</evidence>
<dbReference type="OrthoDB" id="8595817at2"/>
<gene>
    <name evidence="2" type="ORF">E5987_08455</name>
</gene>
<evidence type="ECO:0000313" key="3">
    <source>
        <dbReference type="Proteomes" id="UP000472580"/>
    </source>
</evidence>
<dbReference type="PANTHER" id="PTHR34580">
    <property type="match status" value="1"/>
</dbReference>
<dbReference type="PROSITE" id="PS52050">
    <property type="entry name" value="WYL"/>
    <property type="match status" value="1"/>
</dbReference>
<dbReference type="PANTHER" id="PTHR34580:SF1">
    <property type="entry name" value="PROTEIN PAFC"/>
    <property type="match status" value="1"/>
</dbReference>
<keyword evidence="3" id="KW-1185">Reference proteome</keyword>
<comment type="caution">
    <text evidence="2">The sequence shown here is derived from an EMBL/GenBank/DDBJ whole genome shotgun (WGS) entry which is preliminary data.</text>
</comment>
<dbReference type="Pfam" id="PF13280">
    <property type="entry name" value="WYL"/>
    <property type="match status" value="1"/>
</dbReference>
<dbReference type="EMBL" id="WSRP01000025">
    <property type="protein sequence ID" value="MVX57232.1"/>
    <property type="molecule type" value="Genomic_DNA"/>
</dbReference>
<reference evidence="2 3" key="1">
    <citation type="submission" date="2019-12" db="EMBL/GenBank/DDBJ databases">
        <title>Microbes associate with the intestines of laboratory mice.</title>
        <authorList>
            <person name="Navarre W."/>
            <person name="Wong E."/>
        </authorList>
    </citation>
    <scope>NUCLEOTIDE SEQUENCE [LARGE SCALE GENOMIC DNA]</scope>
    <source>
        <strain evidence="2 3">NM82_D38</strain>
    </source>
</reference>
<dbReference type="InterPro" id="IPR051534">
    <property type="entry name" value="CBASS_pafABC_assoc_protein"/>
</dbReference>
<dbReference type="AlphaFoldDB" id="A0A6L6YK25"/>
<proteinExistence type="predicted"/>
<accession>A0A6L6YK25</accession>
<protein>
    <submittedName>
        <fullName evidence="2">WYL domain-containing protein</fullName>
    </submittedName>
</protein>
<name>A0A6L6YK25_9BURK</name>
<evidence type="ECO:0000259" key="1">
    <source>
        <dbReference type="Pfam" id="PF13280"/>
    </source>
</evidence>
<dbReference type="InterPro" id="IPR026881">
    <property type="entry name" value="WYL_dom"/>
</dbReference>
<feature type="domain" description="WYL" evidence="1">
    <location>
        <begin position="158"/>
        <end position="224"/>
    </location>
</feature>
<dbReference type="Proteomes" id="UP000472580">
    <property type="component" value="Unassembled WGS sequence"/>
</dbReference>
<sequence>MRESTSLNEAKLLLNVLKRIPLNRKITTSEIYEQLTAAGFKMHRRSLQRYLKALTEGDMGVECDKKSIPFGYRRTLSTNDLDRVGIGADGSLLLLLAREHLRYQMPPDLTNSMSYLFDAAERFMTENSKSAPEKQWLSKVCFVSGTLPQLPPLIRPKIFNTVSEALFKQKKLDVLYSTSEGEEFERRISPLGLVQQDVRLYLVCCYDDTTQIRNFALHRIRSAKLTDFAAEESKGFDLRRYVDAGPFNYGRSEMVRLELIFTNKQTAVNLRETPFKRDQLIEELPDGTYKLTVDIEDSMPLKGWLAMWREKAGVISEKKTPLNKTSPSK</sequence>